<name>A0A084WGR6_ANOSI</name>
<feature type="signal peptide" evidence="2">
    <location>
        <begin position="1"/>
        <end position="25"/>
    </location>
</feature>
<feature type="chain" id="PRO_5001784684" description="Peptidase S1 domain-containing protein" evidence="2">
    <location>
        <begin position="26"/>
        <end position="284"/>
    </location>
</feature>
<proteinExistence type="predicted"/>
<dbReference type="EMBL" id="ATLV01023696">
    <property type="status" value="NOT_ANNOTATED_CDS"/>
    <property type="molecule type" value="Genomic_DNA"/>
</dbReference>
<keyword evidence="1" id="KW-0472">Membrane</keyword>
<reference evidence="3 5" key="1">
    <citation type="journal article" date="2014" name="BMC Genomics">
        <title>Genome sequence of Anopheles sinensis provides insight into genetics basis of mosquito competence for malaria parasites.</title>
        <authorList>
            <person name="Zhou D."/>
            <person name="Zhang D."/>
            <person name="Ding G."/>
            <person name="Shi L."/>
            <person name="Hou Q."/>
            <person name="Ye Y."/>
            <person name="Xu Y."/>
            <person name="Zhou H."/>
            <person name="Xiong C."/>
            <person name="Li S."/>
            <person name="Yu J."/>
            <person name="Hong S."/>
            <person name="Yu X."/>
            <person name="Zou P."/>
            <person name="Chen C."/>
            <person name="Chang X."/>
            <person name="Wang W."/>
            <person name="Lv Y."/>
            <person name="Sun Y."/>
            <person name="Ma L."/>
            <person name="Shen B."/>
            <person name="Zhu C."/>
        </authorList>
    </citation>
    <scope>NUCLEOTIDE SEQUENCE [LARGE SCALE GENOMIC DNA]</scope>
</reference>
<gene>
    <name evidence="3" type="ORF">ZHAS_00017512</name>
</gene>
<reference evidence="4" key="2">
    <citation type="submission" date="2020-05" db="UniProtKB">
        <authorList>
            <consortium name="EnsemblMetazoa"/>
        </authorList>
    </citation>
    <scope>IDENTIFICATION</scope>
</reference>
<protein>
    <recommendedName>
        <fullName evidence="6">Peptidase S1 domain-containing protein</fullName>
    </recommendedName>
</protein>
<dbReference type="InterPro" id="IPR009003">
    <property type="entry name" value="Peptidase_S1_PA"/>
</dbReference>
<organism evidence="3">
    <name type="scientific">Anopheles sinensis</name>
    <name type="common">Mosquito</name>
    <dbReference type="NCBI Taxonomy" id="74873"/>
    <lineage>
        <taxon>Eukaryota</taxon>
        <taxon>Metazoa</taxon>
        <taxon>Ecdysozoa</taxon>
        <taxon>Arthropoda</taxon>
        <taxon>Hexapoda</taxon>
        <taxon>Insecta</taxon>
        <taxon>Pterygota</taxon>
        <taxon>Neoptera</taxon>
        <taxon>Endopterygota</taxon>
        <taxon>Diptera</taxon>
        <taxon>Nematocera</taxon>
        <taxon>Culicoidea</taxon>
        <taxon>Culicidae</taxon>
        <taxon>Anophelinae</taxon>
        <taxon>Anopheles</taxon>
    </lineage>
</organism>
<evidence type="ECO:0000313" key="5">
    <source>
        <dbReference type="Proteomes" id="UP000030765"/>
    </source>
</evidence>
<dbReference type="OrthoDB" id="7723140at2759"/>
<evidence type="ECO:0000313" key="3">
    <source>
        <dbReference type="EMBL" id="KFB49410.1"/>
    </source>
</evidence>
<dbReference type="SUPFAM" id="SSF50494">
    <property type="entry name" value="Trypsin-like serine proteases"/>
    <property type="match status" value="1"/>
</dbReference>
<dbReference type="OMA" id="ITTERCT"/>
<feature type="transmembrane region" description="Helical" evidence="1">
    <location>
        <begin position="253"/>
        <end position="275"/>
    </location>
</feature>
<keyword evidence="5" id="KW-1185">Reference proteome</keyword>
<evidence type="ECO:0000256" key="2">
    <source>
        <dbReference type="SAM" id="SignalP"/>
    </source>
</evidence>
<dbReference type="VEuPathDB" id="VectorBase:ASIC017512"/>
<evidence type="ECO:0000256" key="1">
    <source>
        <dbReference type="SAM" id="Phobius"/>
    </source>
</evidence>
<keyword evidence="1" id="KW-1133">Transmembrane helix</keyword>
<dbReference type="Proteomes" id="UP000030765">
    <property type="component" value="Unassembled WGS sequence"/>
</dbReference>
<sequence>MAKPVGACGFLLAIIALTKIENVVGSETFQFPDFVAIERNEIPVCGGWIVDKTFRRYVLVTERCASEAAEVRELLVRHGSAKITWRTLSSGVDRKLYHPAHQKFAVLSTYGKFRREVPSYEPQHHNGTVLLSWGKRHGVLEKTVLVLAEDQERFLPTLAGDLLCKSSEDAFVLEGGLILRNLKPYAMLTVRPSGESENCASSVELLELGDLTSDWRVTMLREAPEVGHRGRSTESESEQTSGWFTQANSPFGYIMYTIFLAYTMVYTMLYFILAVGKPPDSSDL</sequence>
<dbReference type="EnsemblMetazoa" id="ASIC017512-RA">
    <property type="protein sequence ID" value="ASIC017512-PA"/>
    <property type="gene ID" value="ASIC017512"/>
</dbReference>
<dbReference type="AlphaFoldDB" id="A0A084WGR6"/>
<accession>A0A084WGR6</accession>
<keyword evidence="1" id="KW-0812">Transmembrane</keyword>
<evidence type="ECO:0008006" key="6">
    <source>
        <dbReference type="Google" id="ProtNLM"/>
    </source>
</evidence>
<evidence type="ECO:0000313" key="4">
    <source>
        <dbReference type="EnsemblMetazoa" id="ASIC017512-PA"/>
    </source>
</evidence>
<dbReference type="EMBL" id="KE525345">
    <property type="protein sequence ID" value="KFB49410.1"/>
    <property type="molecule type" value="Genomic_DNA"/>
</dbReference>
<keyword evidence="2" id="KW-0732">Signal</keyword>
<dbReference type="VEuPathDB" id="VectorBase:ASIS009183"/>